<sequence length="308" mass="33924">MTRNCTRIARSSRLVCLLSALLAGAAAAETPVKDSADNEEWIALFNGRDLDGWTPKIAGHALGDNFANTFRVEDGLLKVRYDQYESFGKKFGHLFYKEPFSYYRLVIEYRFVGEQAPQGPGVWAMRNSGAMLHSPHPRTMGRDQDFPISIEAQFLGGLGDGKARSTMNLCTPGTEVVYQGSIYPEHCLSSTSKTLDGDQWVRAEMRVLGSGQITHFVNGEQVLEYALPQFGGGGVSDFDPAAKPDGQLIEGGYISLQSESHPLDIRKVELLNLAGCMDRSASNYKRYHVKSVPESCVYAEGAKPGKQR</sequence>
<evidence type="ECO:0000259" key="2">
    <source>
        <dbReference type="Pfam" id="PF06439"/>
    </source>
</evidence>
<keyword evidence="4" id="KW-1185">Reference proteome</keyword>
<dbReference type="Gene3D" id="2.60.120.560">
    <property type="entry name" value="Exo-inulinase, domain 1"/>
    <property type="match status" value="1"/>
</dbReference>
<dbReference type="Pfam" id="PF06439">
    <property type="entry name" value="3keto-disac_hyd"/>
    <property type="match status" value="1"/>
</dbReference>
<dbReference type="RefSeq" id="WP_097122972.1">
    <property type="nucleotide sequence ID" value="NZ_OCND01000008.1"/>
</dbReference>
<organism evidence="3 4">
    <name type="scientific">Pseudoxanthomonas wuyuanensis</name>
    <dbReference type="NCBI Taxonomy" id="1073196"/>
    <lineage>
        <taxon>Bacteria</taxon>
        <taxon>Pseudomonadati</taxon>
        <taxon>Pseudomonadota</taxon>
        <taxon>Gammaproteobacteria</taxon>
        <taxon>Lysobacterales</taxon>
        <taxon>Lysobacteraceae</taxon>
        <taxon>Pseudoxanthomonas</taxon>
    </lineage>
</organism>
<evidence type="ECO:0000313" key="3">
    <source>
        <dbReference type="EMBL" id="SOD56102.1"/>
    </source>
</evidence>
<proteinExistence type="predicted"/>
<feature type="chain" id="PRO_5012673741" description="3-keto-alpha-glucoside-1,2-lyase/3-keto-2-hydroxy-glucal hydratase domain-containing protein" evidence="1">
    <location>
        <begin position="29"/>
        <end position="308"/>
    </location>
</feature>
<protein>
    <recommendedName>
        <fullName evidence="2">3-keto-alpha-glucoside-1,2-lyase/3-keto-2-hydroxy-glucal hydratase domain-containing protein</fullName>
    </recommendedName>
</protein>
<feature type="signal peptide" evidence="1">
    <location>
        <begin position="1"/>
        <end position="28"/>
    </location>
</feature>
<dbReference type="InterPro" id="IPR010496">
    <property type="entry name" value="AL/BT2_dom"/>
</dbReference>
<gene>
    <name evidence="3" type="ORF">SAMN06296416_108176</name>
</gene>
<dbReference type="AlphaFoldDB" id="A0A286DBX1"/>
<evidence type="ECO:0000256" key="1">
    <source>
        <dbReference type="SAM" id="SignalP"/>
    </source>
</evidence>
<keyword evidence="1" id="KW-0732">Signal</keyword>
<name>A0A286DBX1_9GAMM</name>
<dbReference type="EMBL" id="OCND01000008">
    <property type="protein sequence ID" value="SOD56102.1"/>
    <property type="molecule type" value="Genomic_DNA"/>
</dbReference>
<feature type="domain" description="3-keto-alpha-glucoside-1,2-lyase/3-keto-2-hydroxy-glucal hydratase" evidence="2">
    <location>
        <begin position="40"/>
        <end position="270"/>
    </location>
</feature>
<accession>A0A286DBX1</accession>
<dbReference type="OrthoDB" id="9787527at2"/>
<dbReference type="Proteomes" id="UP000219374">
    <property type="component" value="Unassembled WGS sequence"/>
</dbReference>
<reference evidence="3 4" key="1">
    <citation type="submission" date="2017-09" db="EMBL/GenBank/DDBJ databases">
        <authorList>
            <person name="Ehlers B."/>
            <person name="Leendertz F.H."/>
        </authorList>
    </citation>
    <scope>NUCLEOTIDE SEQUENCE [LARGE SCALE GENOMIC DNA]</scope>
    <source>
        <strain evidence="3 4">CGMCC 1.10978</strain>
    </source>
</reference>
<dbReference type="GO" id="GO:0016787">
    <property type="term" value="F:hydrolase activity"/>
    <property type="evidence" value="ECO:0007669"/>
    <property type="project" value="InterPro"/>
</dbReference>
<evidence type="ECO:0000313" key="4">
    <source>
        <dbReference type="Proteomes" id="UP000219374"/>
    </source>
</evidence>